<dbReference type="PATRIC" id="fig|476272.21.peg.972"/>
<organism evidence="1 2">
    <name type="scientific">Blautia hydrogenotrophica (strain DSM 10507 / JCM 14656 / S5a33)</name>
    <name type="common">Ruminococcus hydrogenotrophicus</name>
    <dbReference type="NCBI Taxonomy" id="476272"/>
    <lineage>
        <taxon>Bacteria</taxon>
        <taxon>Bacillati</taxon>
        <taxon>Bacillota</taxon>
        <taxon>Clostridia</taxon>
        <taxon>Lachnospirales</taxon>
        <taxon>Lachnospiraceae</taxon>
        <taxon>Blautia</taxon>
    </lineage>
</organism>
<name>C0CPN7_BLAHS</name>
<proteinExistence type="predicted"/>
<gene>
    <name evidence="1" type="ORF">RUMHYD_02838</name>
</gene>
<evidence type="ECO:0000313" key="1">
    <source>
        <dbReference type="EMBL" id="EEG48207.1"/>
    </source>
</evidence>
<sequence length="193" mass="22301">MSLPKMMAGFRWNVSCRKMTNIFFYHFRILVFQWSEDTIETKKGAGHFIWVIAMNRILALPMIYTLMLGSLSQSHTARKGEKMDKLISAEKLYNKITEFEELAKKRVLDTPTTSHAYPRYVAQLNERTALKHMIMDEPAAFDKEKVIEELDKCKQIMLSPASKDCFGEECRENDCMACVFNKAIEVVEKGGIE</sequence>
<dbReference type="HOGENOM" id="CLU_1406351_0_0_9"/>
<evidence type="ECO:0000313" key="2">
    <source>
        <dbReference type="Proteomes" id="UP000003100"/>
    </source>
</evidence>
<dbReference type="Proteomes" id="UP000003100">
    <property type="component" value="Unassembled WGS sequence"/>
</dbReference>
<reference evidence="1 2" key="1">
    <citation type="submission" date="2009-01" db="EMBL/GenBank/DDBJ databases">
        <authorList>
            <person name="Fulton L."/>
            <person name="Clifton S."/>
            <person name="Fulton B."/>
            <person name="Xu J."/>
            <person name="Minx P."/>
            <person name="Pepin K.H."/>
            <person name="Johnson M."/>
            <person name="Bhonagiri V."/>
            <person name="Nash W.E."/>
            <person name="Mardis E.R."/>
            <person name="Wilson R.K."/>
        </authorList>
    </citation>
    <scope>NUCLEOTIDE SEQUENCE [LARGE SCALE GENOMIC DNA]</scope>
    <source>
        <strain evidence="2">DSM 10507 / JCM 14656 / S5a33</strain>
    </source>
</reference>
<dbReference type="AlphaFoldDB" id="C0CPN7"/>
<accession>C0CPN7</accession>
<dbReference type="EMBL" id="ACBZ01000158">
    <property type="protein sequence ID" value="EEG48207.1"/>
    <property type="molecule type" value="Genomic_DNA"/>
</dbReference>
<comment type="caution">
    <text evidence="1">The sequence shown here is derived from an EMBL/GenBank/DDBJ whole genome shotgun (WGS) entry which is preliminary data.</text>
</comment>
<reference evidence="1 2" key="2">
    <citation type="submission" date="2009-02" db="EMBL/GenBank/DDBJ databases">
        <title>Draft genome sequence of Blautia hydrogenotrophica DSM 10507 (Ruminococcus hydrogenotrophicus DSM 10507).</title>
        <authorList>
            <person name="Sudarsanam P."/>
            <person name="Ley R."/>
            <person name="Guruge J."/>
            <person name="Turnbaugh P.J."/>
            <person name="Mahowald M."/>
            <person name="Liep D."/>
            <person name="Gordon J."/>
        </authorList>
    </citation>
    <scope>NUCLEOTIDE SEQUENCE [LARGE SCALE GENOMIC DNA]</scope>
    <source>
        <strain evidence="2">DSM 10507 / JCM 14656 / S5a33</strain>
    </source>
</reference>
<protein>
    <submittedName>
        <fullName evidence="1">Uncharacterized protein</fullName>
    </submittedName>
</protein>
<keyword evidence="2" id="KW-1185">Reference proteome</keyword>